<dbReference type="RefSeq" id="WP_006037554.1">
    <property type="nucleotide sequence ID" value="NZ_AEDD01000003.1"/>
</dbReference>
<proteinExistence type="predicted"/>
<evidence type="ECO:0000313" key="2">
    <source>
        <dbReference type="EMBL" id="EFM11935.1"/>
    </source>
</evidence>
<sequence length="66" mass="7448">MDWKIDGMKKEEKIMDKTHAPPTPAVRDEVTTIDIRHILTQLGIDEAAWQAFKNQPPSSNSATDQT</sequence>
<dbReference type="AlphaFoldDB" id="E0I7B9"/>
<feature type="region of interest" description="Disordered" evidence="1">
    <location>
        <begin position="1"/>
        <end position="25"/>
    </location>
</feature>
<name>E0I7B9_9BACL</name>
<reference evidence="2 3" key="1">
    <citation type="submission" date="2010-07" db="EMBL/GenBank/DDBJ databases">
        <title>The draft genome of Paenibacillus curdlanolyticus YK9.</title>
        <authorList>
            <consortium name="US DOE Joint Genome Institute (JGI-PGF)"/>
            <person name="Lucas S."/>
            <person name="Copeland A."/>
            <person name="Lapidus A."/>
            <person name="Cheng J.-F."/>
            <person name="Bruce D."/>
            <person name="Goodwin L."/>
            <person name="Pitluck S."/>
            <person name="Land M.L."/>
            <person name="Hauser L."/>
            <person name="Chang Y.-J."/>
            <person name="Jeffries C."/>
            <person name="Anderson I.J."/>
            <person name="Johnson E."/>
            <person name="Loganathan U."/>
            <person name="Mulhopadhyay B."/>
            <person name="Kyrpides N."/>
            <person name="Woyke T.J."/>
        </authorList>
    </citation>
    <scope>NUCLEOTIDE SEQUENCE [LARGE SCALE GENOMIC DNA]</scope>
    <source>
        <strain evidence="2 3">YK9</strain>
    </source>
</reference>
<gene>
    <name evidence="2" type="ORF">PaecuDRAFT_1543</name>
</gene>
<accession>E0I7B9</accession>
<protein>
    <submittedName>
        <fullName evidence="2">Uncharacterized protein</fullName>
    </submittedName>
</protein>
<keyword evidence="3" id="KW-1185">Reference proteome</keyword>
<dbReference type="Proteomes" id="UP000005387">
    <property type="component" value="Unassembled WGS sequence"/>
</dbReference>
<evidence type="ECO:0000256" key="1">
    <source>
        <dbReference type="SAM" id="MobiDB-lite"/>
    </source>
</evidence>
<feature type="compositionally biased region" description="Basic and acidic residues" evidence="1">
    <location>
        <begin position="1"/>
        <end position="19"/>
    </location>
</feature>
<dbReference type="EMBL" id="AEDD01000003">
    <property type="protein sequence ID" value="EFM11935.1"/>
    <property type="molecule type" value="Genomic_DNA"/>
</dbReference>
<evidence type="ECO:0000313" key="3">
    <source>
        <dbReference type="Proteomes" id="UP000005387"/>
    </source>
</evidence>
<organism evidence="2 3">
    <name type="scientific">Paenibacillus curdlanolyticus YK9</name>
    <dbReference type="NCBI Taxonomy" id="717606"/>
    <lineage>
        <taxon>Bacteria</taxon>
        <taxon>Bacillati</taxon>
        <taxon>Bacillota</taxon>
        <taxon>Bacilli</taxon>
        <taxon>Bacillales</taxon>
        <taxon>Paenibacillaceae</taxon>
        <taxon>Paenibacillus</taxon>
    </lineage>
</organism>